<evidence type="ECO:0000313" key="2">
    <source>
        <dbReference type="EMBL" id="TNY24147.1"/>
    </source>
</evidence>
<feature type="compositionally biased region" description="Low complexity" evidence="1">
    <location>
        <begin position="159"/>
        <end position="175"/>
    </location>
</feature>
<organism evidence="2 3">
    <name type="scientific">Rhodotorula diobovata</name>
    <dbReference type="NCBI Taxonomy" id="5288"/>
    <lineage>
        <taxon>Eukaryota</taxon>
        <taxon>Fungi</taxon>
        <taxon>Dikarya</taxon>
        <taxon>Basidiomycota</taxon>
        <taxon>Pucciniomycotina</taxon>
        <taxon>Microbotryomycetes</taxon>
        <taxon>Sporidiobolales</taxon>
        <taxon>Sporidiobolaceae</taxon>
        <taxon>Rhodotorula</taxon>
    </lineage>
</organism>
<sequence length="275" mass="29302">MKFRSDYSLEQGAKAKVSTARKRHVRSRDCESLGAAIARASRLDARRPQRSAPAQLAGRASPASPLRPPHLLSLAACARPNTLQKTDNMTTSLIPSPRSRARSPAARSSAHWTHERGTRPAATVPLLDATKFPAWYPSAAAQLAPNPQQLSTDAPPQQAASASSSTATLSASTTSAHAEQVQVDLAAGASPLPLVSFARRAHPPRAAAPTPRSPSGACSPQVGARIVAVRGSSASGSRRHYSSMSLTFDIPDTYGVSLFLVRRSRRRAVRRRARR</sequence>
<feature type="region of interest" description="Disordered" evidence="1">
    <location>
        <begin position="1"/>
        <end position="69"/>
    </location>
</feature>
<dbReference type="AlphaFoldDB" id="A0A5C5G4T8"/>
<protein>
    <submittedName>
        <fullName evidence="2">Uncharacterized protein</fullName>
    </submittedName>
</protein>
<reference evidence="2 3" key="1">
    <citation type="submission" date="2019-03" db="EMBL/GenBank/DDBJ databases">
        <title>Rhodosporidium diobovatum UCD-FST 08-225 genome sequencing, assembly, and annotation.</title>
        <authorList>
            <person name="Fakankun I.U."/>
            <person name="Fristensky B."/>
            <person name="Levin D.B."/>
        </authorList>
    </citation>
    <scope>NUCLEOTIDE SEQUENCE [LARGE SCALE GENOMIC DNA]</scope>
    <source>
        <strain evidence="2 3">UCD-FST 08-225</strain>
    </source>
</reference>
<gene>
    <name evidence="2" type="ORF">DMC30DRAFT_217638</name>
</gene>
<dbReference type="Proteomes" id="UP000311382">
    <property type="component" value="Unassembled WGS sequence"/>
</dbReference>
<feature type="region of interest" description="Disordered" evidence="1">
    <location>
        <begin position="146"/>
        <end position="175"/>
    </location>
</feature>
<keyword evidence="3" id="KW-1185">Reference proteome</keyword>
<feature type="compositionally biased region" description="Low complexity" evidence="1">
    <location>
        <begin position="95"/>
        <end position="110"/>
    </location>
</feature>
<proteinExistence type="predicted"/>
<feature type="region of interest" description="Disordered" evidence="1">
    <location>
        <begin position="82"/>
        <end position="123"/>
    </location>
</feature>
<feature type="compositionally biased region" description="Polar residues" evidence="1">
    <location>
        <begin position="82"/>
        <end position="94"/>
    </location>
</feature>
<evidence type="ECO:0000313" key="3">
    <source>
        <dbReference type="Proteomes" id="UP000311382"/>
    </source>
</evidence>
<name>A0A5C5G4T8_9BASI</name>
<accession>A0A5C5G4T8</accession>
<comment type="caution">
    <text evidence="2">The sequence shown here is derived from an EMBL/GenBank/DDBJ whole genome shotgun (WGS) entry which is preliminary data.</text>
</comment>
<dbReference type="EMBL" id="SOZI01000005">
    <property type="protein sequence ID" value="TNY24147.1"/>
    <property type="molecule type" value="Genomic_DNA"/>
</dbReference>
<evidence type="ECO:0000256" key="1">
    <source>
        <dbReference type="SAM" id="MobiDB-lite"/>
    </source>
</evidence>